<sequence>MELSLMNMIVDENKVVTAVTLSRRLHIMTDEATKAMVEFYDKHKTGGDIWATFIVYGSREKFGVPVRSSVLCRDEDVEKVKAQFKTVHSVKLFSLQTVKIEDLNSLLVGDRLEDQKFFRSDAERSLIRSKLVRHFAEELCEKLQSGNSDVLIAMRHLLGDAQNQKSPAKVASSHSPKKGSLQPQKLDNLFKKACERQKTPKSTPKKEARKSPWSSEKAESLSQSTDESVESTDIPLHNKRIRKRSTSKKNLSSKFSSTFSKTKKLNKDIFDDEDSSPEKSNEVKEKSPDRAPEKPNNANKRKLSPAPSKKLKEAFQPPHDCEDSQESAASSDGDHIPAKKKKMVKTVETYQDEDGFLVTKEVVNMVETDEPEEPHSKPLRPANNNKVSQAAHHKKKSAAAAGTQKISAFFTKK</sequence>
<gene>
    <name evidence="6" type="primary">Necator_chrX.g21650</name>
    <name evidence="6" type="ORF">RB195_021489</name>
</gene>
<evidence type="ECO:0000256" key="5">
    <source>
        <dbReference type="SAM" id="MobiDB-lite"/>
    </source>
</evidence>
<evidence type="ECO:0000256" key="2">
    <source>
        <dbReference type="ARBA" id="ARBA00017589"/>
    </source>
</evidence>
<dbReference type="PANTHER" id="PTHR17598:SF13">
    <property type="entry name" value="DNA POLYMERASE DELTA SUBUNIT 3"/>
    <property type="match status" value="1"/>
</dbReference>
<feature type="compositionally biased region" description="Basic and acidic residues" evidence="5">
    <location>
        <begin position="276"/>
        <end position="293"/>
    </location>
</feature>
<dbReference type="Gene3D" id="3.90.1030.20">
    <property type="entry name" value="DNA polymerase delta, p66 (Cdc27) subunit, wHTH domain"/>
    <property type="match status" value="1"/>
</dbReference>
<organism evidence="6 7">
    <name type="scientific">Necator americanus</name>
    <name type="common">Human hookworm</name>
    <dbReference type="NCBI Taxonomy" id="51031"/>
    <lineage>
        <taxon>Eukaryota</taxon>
        <taxon>Metazoa</taxon>
        <taxon>Ecdysozoa</taxon>
        <taxon>Nematoda</taxon>
        <taxon>Chromadorea</taxon>
        <taxon>Rhabditida</taxon>
        <taxon>Rhabditina</taxon>
        <taxon>Rhabditomorpha</taxon>
        <taxon>Strongyloidea</taxon>
        <taxon>Ancylostomatidae</taxon>
        <taxon>Bunostominae</taxon>
        <taxon>Necator</taxon>
    </lineage>
</organism>
<dbReference type="InterPro" id="IPR019038">
    <property type="entry name" value="POLD3"/>
</dbReference>
<feature type="region of interest" description="Disordered" evidence="5">
    <location>
        <begin position="162"/>
        <end position="342"/>
    </location>
</feature>
<accession>A0ABR1EB83</accession>
<evidence type="ECO:0000256" key="3">
    <source>
        <dbReference type="ARBA" id="ARBA00022705"/>
    </source>
</evidence>
<feature type="region of interest" description="Disordered" evidence="5">
    <location>
        <begin position="368"/>
        <end position="413"/>
    </location>
</feature>
<feature type="compositionally biased region" description="Basic residues" evidence="5">
    <location>
        <begin position="237"/>
        <end position="247"/>
    </location>
</feature>
<comment type="subcellular location">
    <subcellularLocation>
        <location evidence="1">Nucleus</location>
    </subcellularLocation>
</comment>
<feature type="compositionally biased region" description="Low complexity" evidence="5">
    <location>
        <begin position="248"/>
        <end position="260"/>
    </location>
</feature>
<keyword evidence="4" id="KW-0539">Nucleus</keyword>
<evidence type="ECO:0000313" key="7">
    <source>
        <dbReference type="Proteomes" id="UP001303046"/>
    </source>
</evidence>
<dbReference type="EMBL" id="JAVFWL010000006">
    <property type="protein sequence ID" value="KAK6759962.1"/>
    <property type="molecule type" value="Genomic_DNA"/>
</dbReference>
<evidence type="ECO:0000256" key="1">
    <source>
        <dbReference type="ARBA" id="ARBA00004123"/>
    </source>
</evidence>
<comment type="caution">
    <text evidence="6">The sequence shown here is derived from an EMBL/GenBank/DDBJ whole genome shotgun (WGS) entry which is preliminary data.</text>
</comment>
<dbReference type="InterPro" id="IPR041913">
    <property type="entry name" value="POLD3_sf"/>
</dbReference>
<name>A0ABR1EB83_NECAM</name>
<dbReference type="Proteomes" id="UP001303046">
    <property type="component" value="Unassembled WGS sequence"/>
</dbReference>
<evidence type="ECO:0000313" key="6">
    <source>
        <dbReference type="EMBL" id="KAK6759962.1"/>
    </source>
</evidence>
<proteinExistence type="predicted"/>
<feature type="compositionally biased region" description="Basic and acidic residues" evidence="5">
    <location>
        <begin position="188"/>
        <end position="210"/>
    </location>
</feature>
<keyword evidence="3" id="KW-0235">DNA replication</keyword>
<protein>
    <recommendedName>
        <fullName evidence="2">DNA polymerase delta subunit 3</fullName>
    </recommendedName>
</protein>
<reference evidence="6 7" key="1">
    <citation type="submission" date="2023-08" db="EMBL/GenBank/DDBJ databases">
        <title>A Necator americanus chromosomal reference genome.</title>
        <authorList>
            <person name="Ilik V."/>
            <person name="Petrzelkova K.J."/>
            <person name="Pardy F."/>
            <person name="Fuh T."/>
            <person name="Niatou-Singa F.S."/>
            <person name="Gouil Q."/>
            <person name="Baker L."/>
            <person name="Ritchie M.E."/>
            <person name="Jex A.R."/>
            <person name="Gazzola D."/>
            <person name="Li H."/>
            <person name="Toshio Fujiwara R."/>
            <person name="Zhan B."/>
            <person name="Aroian R.V."/>
            <person name="Pafco B."/>
            <person name="Schwarz E.M."/>
        </authorList>
    </citation>
    <scope>NUCLEOTIDE SEQUENCE [LARGE SCALE GENOMIC DNA]</scope>
    <source>
        <strain evidence="6 7">Aroian</strain>
        <tissue evidence="6">Whole animal</tissue>
    </source>
</reference>
<dbReference type="Pfam" id="PF09507">
    <property type="entry name" value="CDC27"/>
    <property type="match status" value="1"/>
</dbReference>
<dbReference type="PANTHER" id="PTHR17598">
    <property type="entry name" value="DNA POLYMERASE DELTA SUBUNIT 3"/>
    <property type="match status" value="1"/>
</dbReference>
<evidence type="ECO:0000256" key="4">
    <source>
        <dbReference type="ARBA" id="ARBA00023242"/>
    </source>
</evidence>
<keyword evidence="7" id="KW-1185">Reference proteome</keyword>